<name>A0A4D6M0C7_VIGUN</name>
<reference evidence="1 2" key="1">
    <citation type="submission" date="2019-04" db="EMBL/GenBank/DDBJ databases">
        <title>An improved genome assembly and genetic linkage map for asparagus bean, Vigna unguiculata ssp. sesquipedialis.</title>
        <authorList>
            <person name="Xia Q."/>
            <person name="Zhang R."/>
            <person name="Dong Y."/>
        </authorList>
    </citation>
    <scope>NUCLEOTIDE SEQUENCE [LARGE SCALE GENOMIC DNA]</scope>
    <source>
        <tissue evidence="1">Leaf</tissue>
    </source>
</reference>
<dbReference type="EMBL" id="CP039349">
    <property type="protein sequence ID" value="QCD94310.1"/>
    <property type="molecule type" value="Genomic_DNA"/>
</dbReference>
<proteinExistence type="predicted"/>
<sequence>MYQGAQGLKGKSWPDLDMLPFGWLTDPDAHEGPHRSTKLTQDEQRTRIMQRPMGLDLELHPEEMVGFVKGLLLCEHERPFGQGWRMNLNLIGTRCCHRVKLPGSTMKIDVAALDEGCCDGVMSFR</sequence>
<evidence type="ECO:0000313" key="2">
    <source>
        <dbReference type="Proteomes" id="UP000501690"/>
    </source>
</evidence>
<dbReference type="AlphaFoldDB" id="A0A4D6M0C7"/>
<dbReference type="Proteomes" id="UP000501690">
    <property type="component" value="Linkage Group LG5"/>
</dbReference>
<accession>A0A4D6M0C7</accession>
<gene>
    <name evidence="1" type="ORF">DEO72_LG5g2393</name>
</gene>
<evidence type="ECO:0000313" key="1">
    <source>
        <dbReference type="EMBL" id="QCD94310.1"/>
    </source>
</evidence>
<keyword evidence="2" id="KW-1185">Reference proteome</keyword>
<dbReference type="InterPro" id="IPR013785">
    <property type="entry name" value="Aldolase_TIM"/>
</dbReference>
<protein>
    <submittedName>
        <fullName evidence="1">Aldolase-type TIM barrel</fullName>
    </submittedName>
</protein>
<dbReference type="Gene3D" id="3.20.20.70">
    <property type="entry name" value="Aldolase class I"/>
    <property type="match status" value="1"/>
</dbReference>
<organism evidence="1 2">
    <name type="scientific">Vigna unguiculata</name>
    <name type="common">Cowpea</name>
    <dbReference type="NCBI Taxonomy" id="3917"/>
    <lineage>
        <taxon>Eukaryota</taxon>
        <taxon>Viridiplantae</taxon>
        <taxon>Streptophyta</taxon>
        <taxon>Embryophyta</taxon>
        <taxon>Tracheophyta</taxon>
        <taxon>Spermatophyta</taxon>
        <taxon>Magnoliopsida</taxon>
        <taxon>eudicotyledons</taxon>
        <taxon>Gunneridae</taxon>
        <taxon>Pentapetalae</taxon>
        <taxon>rosids</taxon>
        <taxon>fabids</taxon>
        <taxon>Fabales</taxon>
        <taxon>Fabaceae</taxon>
        <taxon>Papilionoideae</taxon>
        <taxon>50 kb inversion clade</taxon>
        <taxon>NPAAA clade</taxon>
        <taxon>indigoferoid/millettioid clade</taxon>
        <taxon>Phaseoleae</taxon>
        <taxon>Vigna</taxon>
    </lineage>
</organism>